<keyword evidence="1" id="KW-0479">Metal-binding</keyword>
<feature type="domain" description="GRF-type" evidence="6">
    <location>
        <begin position="57"/>
        <end position="99"/>
    </location>
</feature>
<dbReference type="PROSITE" id="PS50158">
    <property type="entry name" value="ZF_CCHC"/>
    <property type="match status" value="1"/>
</dbReference>
<dbReference type="InterPro" id="IPR001878">
    <property type="entry name" value="Znf_CCHC"/>
</dbReference>
<evidence type="ECO:0000256" key="2">
    <source>
        <dbReference type="ARBA" id="ARBA00022771"/>
    </source>
</evidence>
<sequence>MNQSPIKTKDSCYRCKQVGHWAKDCTQSPNKRSPNFRSPNFRSPMPIPSSDYPATHCPCGAGVCEIRVSHSEKNPNREFYKCPGKNEKHCEYFMWCDGLKREDILEVQPREYPTCGCGAGVCRLKTEESEPNNGRSYYACHIKEGYGACKFRQWVDIPLEENQLSPEDEMRIDAISDCAKEFSSEEDQVQMENGLDISSLVALENDDWPDRKYF</sequence>
<proteinExistence type="predicted"/>
<dbReference type="eggNOG" id="ENOG502S24J">
    <property type="taxonomic scope" value="Eukaryota"/>
</dbReference>
<name>A0A0J8B8I8_BETVV</name>
<reference evidence="7 8" key="1">
    <citation type="journal article" date="2014" name="Nature">
        <title>The genome of the recently domesticated crop plant sugar beet (Beta vulgaris).</title>
        <authorList>
            <person name="Dohm J.C."/>
            <person name="Minoche A.E."/>
            <person name="Holtgrawe D."/>
            <person name="Capella-Gutierrez S."/>
            <person name="Zakrzewski F."/>
            <person name="Tafer H."/>
            <person name="Rupp O."/>
            <person name="Sorensen T.R."/>
            <person name="Stracke R."/>
            <person name="Reinhardt R."/>
            <person name="Goesmann A."/>
            <person name="Kraft T."/>
            <person name="Schulz B."/>
            <person name="Stadler P.F."/>
            <person name="Schmidt T."/>
            <person name="Gabaldon T."/>
            <person name="Lehrach H."/>
            <person name="Weisshaar B."/>
            <person name="Himmelbauer H."/>
        </authorList>
    </citation>
    <scope>NUCLEOTIDE SEQUENCE [LARGE SCALE GENOMIC DNA]</scope>
    <source>
        <tissue evidence="7">Taproot</tissue>
    </source>
</reference>
<dbReference type="SUPFAM" id="SSF57756">
    <property type="entry name" value="Retrovirus zinc finger-like domains"/>
    <property type="match status" value="1"/>
</dbReference>
<dbReference type="Pfam" id="PF06839">
    <property type="entry name" value="Zn_ribbon_GRF"/>
    <property type="match status" value="2"/>
</dbReference>
<dbReference type="PANTHER" id="PTHR33680:SF1">
    <property type="entry name" value="OS05G0489500 PROTEIN"/>
    <property type="match status" value="1"/>
</dbReference>
<accession>A0A0J8B8I8</accession>
<evidence type="ECO:0000313" key="7">
    <source>
        <dbReference type="EMBL" id="KMS97301.1"/>
    </source>
</evidence>
<dbReference type="InterPro" id="IPR010666">
    <property type="entry name" value="Znf_GRF"/>
</dbReference>
<evidence type="ECO:0000313" key="8">
    <source>
        <dbReference type="Proteomes" id="UP000035740"/>
    </source>
</evidence>
<dbReference type="OrthoDB" id="2425403at2759"/>
<dbReference type="PANTHER" id="PTHR33680">
    <property type="entry name" value="OS07G0190500 PROTEIN"/>
    <property type="match status" value="1"/>
</dbReference>
<evidence type="ECO:0000259" key="6">
    <source>
        <dbReference type="PROSITE" id="PS51999"/>
    </source>
</evidence>
<evidence type="ECO:0000256" key="3">
    <source>
        <dbReference type="ARBA" id="ARBA00022833"/>
    </source>
</evidence>
<dbReference type="EMBL" id="KQ090335">
    <property type="protein sequence ID" value="KMS97301.1"/>
    <property type="molecule type" value="Genomic_DNA"/>
</dbReference>
<gene>
    <name evidence="7" type="ORF">BVRB_6g156420</name>
</gene>
<dbReference type="GO" id="GO:0008270">
    <property type="term" value="F:zinc ion binding"/>
    <property type="evidence" value="ECO:0007669"/>
    <property type="project" value="UniProtKB-KW"/>
</dbReference>
<dbReference type="Gene3D" id="4.10.60.10">
    <property type="entry name" value="Zinc finger, CCHC-type"/>
    <property type="match status" value="1"/>
</dbReference>
<dbReference type="PROSITE" id="PS51999">
    <property type="entry name" value="ZF_GRF"/>
    <property type="match status" value="2"/>
</dbReference>
<dbReference type="InterPro" id="IPR036875">
    <property type="entry name" value="Znf_CCHC_sf"/>
</dbReference>
<keyword evidence="3" id="KW-0862">Zinc</keyword>
<evidence type="ECO:0000256" key="4">
    <source>
        <dbReference type="PROSITE-ProRule" id="PRU00047"/>
    </source>
</evidence>
<dbReference type="OMA" id="YACHIKE"/>
<dbReference type="AlphaFoldDB" id="A0A0J8B8I8"/>
<evidence type="ECO:0000256" key="1">
    <source>
        <dbReference type="ARBA" id="ARBA00022723"/>
    </source>
</evidence>
<protein>
    <submittedName>
        <fullName evidence="7">Uncharacterized protein</fullName>
    </submittedName>
</protein>
<dbReference type="Proteomes" id="UP000035740">
    <property type="component" value="Unassembled WGS sequence"/>
</dbReference>
<evidence type="ECO:0000259" key="5">
    <source>
        <dbReference type="PROSITE" id="PS50158"/>
    </source>
</evidence>
<dbReference type="SMART" id="SM00343">
    <property type="entry name" value="ZnF_C2HC"/>
    <property type="match status" value="1"/>
</dbReference>
<feature type="domain" description="CCHC-type" evidence="5">
    <location>
        <begin position="12"/>
        <end position="27"/>
    </location>
</feature>
<keyword evidence="2 4" id="KW-0863">Zinc-finger</keyword>
<dbReference type="Gramene" id="KMS97301">
    <property type="protein sequence ID" value="KMS97301"/>
    <property type="gene ID" value="BVRB_6g156420"/>
</dbReference>
<feature type="domain" description="GRF-type" evidence="6">
    <location>
        <begin position="115"/>
        <end position="158"/>
    </location>
</feature>
<dbReference type="GO" id="GO:0003676">
    <property type="term" value="F:nucleic acid binding"/>
    <property type="evidence" value="ECO:0007669"/>
    <property type="project" value="InterPro"/>
</dbReference>
<dbReference type="Pfam" id="PF00098">
    <property type="entry name" value="zf-CCHC"/>
    <property type="match status" value="1"/>
</dbReference>
<keyword evidence="8" id="KW-1185">Reference proteome</keyword>
<organism evidence="7 8">
    <name type="scientific">Beta vulgaris subsp. vulgaris</name>
    <name type="common">Beet</name>
    <dbReference type="NCBI Taxonomy" id="3555"/>
    <lineage>
        <taxon>Eukaryota</taxon>
        <taxon>Viridiplantae</taxon>
        <taxon>Streptophyta</taxon>
        <taxon>Embryophyta</taxon>
        <taxon>Tracheophyta</taxon>
        <taxon>Spermatophyta</taxon>
        <taxon>Magnoliopsida</taxon>
        <taxon>eudicotyledons</taxon>
        <taxon>Gunneridae</taxon>
        <taxon>Pentapetalae</taxon>
        <taxon>Caryophyllales</taxon>
        <taxon>Chenopodiaceae</taxon>
        <taxon>Betoideae</taxon>
        <taxon>Beta</taxon>
    </lineage>
</organism>